<evidence type="ECO:0000256" key="4">
    <source>
        <dbReference type="ARBA" id="ARBA00022692"/>
    </source>
</evidence>
<evidence type="ECO:0000256" key="10">
    <source>
        <dbReference type="SAM" id="SignalP"/>
    </source>
</evidence>
<evidence type="ECO:0000256" key="9">
    <source>
        <dbReference type="RuleBase" id="RU000488"/>
    </source>
</evidence>
<evidence type="ECO:0000256" key="2">
    <source>
        <dbReference type="ARBA" id="ARBA00006375"/>
    </source>
</evidence>
<keyword evidence="6" id="KW-1133">Transmembrane helix</keyword>
<reference evidence="11 12" key="1">
    <citation type="submission" date="2016-09" db="EMBL/GenBank/DDBJ databases">
        <title>Extensive genetic diversity and differential bi-allelic expression allows diatom success in the polar Southern Ocean.</title>
        <authorList>
            <consortium name="DOE Joint Genome Institute"/>
            <person name="Mock T."/>
            <person name="Otillar R.P."/>
            <person name="Strauss J."/>
            <person name="Dupont C."/>
            <person name="Frickenhaus S."/>
            <person name="Maumus F."/>
            <person name="Mcmullan M."/>
            <person name="Sanges R."/>
            <person name="Schmutz J."/>
            <person name="Toseland A."/>
            <person name="Valas R."/>
            <person name="Veluchamy A."/>
            <person name="Ward B.J."/>
            <person name="Allen A."/>
            <person name="Barry K."/>
            <person name="Falciatore A."/>
            <person name="Ferrante M."/>
            <person name="Fortunato A.E."/>
            <person name="Gloeckner G."/>
            <person name="Gruber A."/>
            <person name="Hipkin R."/>
            <person name="Janech M."/>
            <person name="Kroth P."/>
            <person name="Leese F."/>
            <person name="Lindquist E."/>
            <person name="Lyon B.R."/>
            <person name="Martin J."/>
            <person name="Mayer C."/>
            <person name="Parker M."/>
            <person name="Quesneville H."/>
            <person name="Raymond J."/>
            <person name="Uhlig C."/>
            <person name="Valentin K.U."/>
            <person name="Worden A.Z."/>
            <person name="Armbrust E.V."/>
            <person name="Bowler C."/>
            <person name="Green B."/>
            <person name="Moulton V."/>
            <person name="Van Oosterhout C."/>
            <person name="Grigoriev I."/>
        </authorList>
    </citation>
    <scope>NUCLEOTIDE SEQUENCE [LARGE SCALE GENOMIC DNA]</scope>
    <source>
        <strain evidence="11 12">CCMP1102</strain>
    </source>
</reference>
<dbReference type="KEGG" id="fcy:FRACYDRAFT_202661"/>
<dbReference type="InterPro" id="IPR002067">
    <property type="entry name" value="MCP"/>
</dbReference>
<dbReference type="SUPFAM" id="SSF103506">
    <property type="entry name" value="Mitochondrial carrier"/>
    <property type="match status" value="1"/>
</dbReference>
<dbReference type="PROSITE" id="PS50920">
    <property type="entry name" value="SOLCAR"/>
    <property type="match status" value="3"/>
</dbReference>
<protein>
    <submittedName>
        <fullName evidence="11">Mitochondrial carrier</fullName>
    </submittedName>
</protein>
<dbReference type="AlphaFoldDB" id="A0A1E7EJK2"/>
<evidence type="ECO:0000256" key="7">
    <source>
        <dbReference type="ARBA" id="ARBA00023136"/>
    </source>
</evidence>
<dbReference type="Gene3D" id="1.50.40.10">
    <property type="entry name" value="Mitochondrial carrier domain"/>
    <property type="match status" value="1"/>
</dbReference>
<proteinExistence type="inferred from homology"/>
<dbReference type="Proteomes" id="UP000095751">
    <property type="component" value="Unassembled WGS sequence"/>
</dbReference>
<dbReference type="InterPro" id="IPR018108">
    <property type="entry name" value="MCP_transmembrane"/>
</dbReference>
<feature type="repeat" description="Solcar" evidence="8">
    <location>
        <begin position="232"/>
        <end position="320"/>
    </location>
</feature>
<feature type="repeat" description="Solcar" evidence="8">
    <location>
        <begin position="134"/>
        <end position="216"/>
    </location>
</feature>
<evidence type="ECO:0000313" key="11">
    <source>
        <dbReference type="EMBL" id="OEU06088.1"/>
    </source>
</evidence>
<dbReference type="GO" id="GO:0055085">
    <property type="term" value="P:transmembrane transport"/>
    <property type="evidence" value="ECO:0007669"/>
    <property type="project" value="InterPro"/>
</dbReference>
<dbReference type="GO" id="GO:0016020">
    <property type="term" value="C:membrane"/>
    <property type="evidence" value="ECO:0007669"/>
    <property type="project" value="UniProtKB-SubCell"/>
</dbReference>
<feature type="chain" id="PRO_5009191914" evidence="10">
    <location>
        <begin position="29"/>
        <end position="346"/>
    </location>
</feature>
<dbReference type="OrthoDB" id="448427at2759"/>
<dbReference type="InParanoid" id="A0A1E7EJK2"/>
<keyword evidence="7 8" id="KW-0472">Membrane</keyword>
<feature type="repeat" description="Solcar" evidence="8">
    <location>
        <begin position="44"/>
        <end position="119"/>
    </location>
</feature>
<name>A0A1E7EJK2_9STRA</name>
<sequence length="346" mass="37030">METKRKTLILRLVVLVACLCSFSVVVDAVAVAAPPPKKSPVAPLSIFQTLVAGGSARAISQFVTYPMDALRTISQTRKGAKTLRELGTSKLVAGSVSTSLFAFPLGAVQFTVFGNVKNILSSIVGNTAASGGVTGTAVAMVSSACASLASCAVGVPQEVLKQRLVTNIYSNFGTAVQTIWKTEGLAGFYVGWGPTIARNLPYIVITFTTFNHWKTQELKKREDNKEGSTKTLDTKTALRFGMGAAFLGCLATQPLDVIKTRMMTQAASNLPPYSSALNCVKDIIATEGVSAFLAGLPPRVCYISPLWGAQFLLNEKFQKLLGERNYKSQLKKIVRGPSPGTKRRKQ</sequence>
<gene>
    <name evidence="11" type="ORF">FRACYDRAFT_202661</name>
</gene>
<keyword evidence="10" id="KW-0732">Signal</keyword>
<evidence type="ECO:0000256" key="1">
    <source>
        <dbReference type="ARBA" id="ARBA00004141"/>
    </source>
</evidence>
<evidence type="ECO:0000313" key="12">
    <source>
        <dbReference type="Proteomes" id="UP000095751"/>
    </source>
</evidence>
<dbReference type="PANTHER" id="PTHR45667">
    <property type="entry name" value="S-ADENOSYLMETHIONINE MITOCHONDRIAL CARRIER PROTEIN"/>
    <property type="match status" value="1"/>
</dbReference>
<feature type="signal peptide" evidence="10">
    <location>
        <begin position="1"/>
        <end position="28"/>
    </location>
</feature>
<evidence type="ECO:0000256" key="6">
    <source>
        <dbReference type="ARBA" id="ARBA00022989"/>
    </source>
</evidence>
<comment type="similarity">
    <text evidence="2 9">Belongs to the mitochondrial carrier (TC 2.A.29) family.</text>
</comment>
<accession>A0A1E7EJK2</accession>
<evidence type="ECO:0000256" key="8">
    <source>
        <dbReference type="PROSITE-ProRule" id="PRU00282"/>
    </source>
</evidence>
<comment type="subcellular location">
    <subcellularLocation>
        <location evidence="1">Membrane</location>
        <topology evidence="1">Multi-pass membrane protein</topology>
    </subcellularLocation>
</comment>
<keyword evidence="4 8" id="KW-0812">Transmembrane</keyword>
<evidence type="ECO:0000256" key="5">
    <source>
        <dbReference type="ARBA" id="ARBA00022737"/>
    </source>
</evidence>
<dbReference type="Pfam" id="PF00153">
    <property type="entry name" value="Mito_carr"/>
    <property type="match status" value="3"/>
</dbReference>
<dbReference type="PRINTS" id="PR00926">
    <property type="entry name" value="MITOCARRIER"/>
</dbReference>
<organism evidence="11 12">
    <name type="scientific">Fragilariopsis cylindrus CCMP1102</name>
    <dbReference type="NCBI Taxonomy" id="635003"/>
    <lineage>
        <taxon>Eukaryota</taxon>
        <taxon>Sar</taxon>
        <taxon>Stramenopiles</taxon>
        <taxon>Ochrophyta</taxon>
        <taxon>Bacillariophyta</taxon>
        <taxon>Bacillariophyceae</taxon>
        <taxon>Bacillariophycidae</taxon>
        <taxon>Bacillariales</taxon>
        <taxon>Bacillariaceae</taxon>
        <taxon>Fragilariopsis</taxon>
    </lineage>
</organism>
<keyword evidence="5" id="KW-0677">Repeat</keyword>
<keyword evidence="3 9" id="KW-0813">Transport</keyword>
<keyword evidence="12" id="KW-1185">Reference proteome</keyword>
<dbReference type="InterPro" id="IPR023395">
    <property type="entry name" value="MCP_dom_sf"/>
</dbReference>
<dbReference type="EMBL" id="KV784429">
    <property type="protein sequence ID" value="OEU06088.1"/>
    <property type="molecule type" value="Genomic_DNA"/>
</dbReference>
<evidence type="ECO:0000256" key="3">
    <source>
        <dbReference type="ARBA" id="ARBA00022448"/>
    </source>
</evidence>